<organism evidence="3 4">
    <name type="scientific">Sphingomonas albertensis</name>
    <dbReference type="NCBI Taxonomy" id="2762591"/>
    <lineage>
        <taxon>Bacteria</taxon>
        <taxon>Pseudomonadati</taxon>
        <taxon>Pseudomonadota</taxon>
        <taxon>Alphaproteobacteria</taxon>
        <taxon>Sphingomonadales</taxon>
        <taxon>Sphingomonadaceae</taxon>
        <taxon>Sphingomonas</taxon>
    </lineage>
</organism>
<evidence type="ECO:0000313" key="3">
    <source>
        <dbReference type="EMBL" id="MBC3941178.1"/>
    </source>
</evidence>
<gene>
    <name evidence="3" type="ORF">H8S47_05690</name>
</gene>
<dbReference type="Proteomes" id="UP000597613">
    <property type="component" value="Unassembled WGS sequence"/>
</dbReference>
<dbReference type="InterPro" id="IPR018712">
    <property type="entry name" value="Tle1-like_cat"/>
</dbReference>
<evidence type="ECO:0000256" key="1">
    <source>
        <dbReference type="SAM" id="Phobius"/>
    </source>
</evidence>
<proteinExistence type="predicted"/>
<dbReference type="PANTHER" id="PTHR33840:SF1">
    <property type="entry name" value="TLE1 PHOSPHOLIPASE DOMAIN-CONTAINING PROTEIN"/>
    <property type="match status" value="1"/>
</dbReference>
<feature type="domain" description="T6SS Phospholipase effector Tle1-like catalytic" evidence="2">
    <location>
        <begin position="287"/>
        <end position="373"/>
    </location>
</feature>
<evidence type="ECO:0000259" key="2">
    <source>
        <dbReference type="Pfam" id="PF09994"/>
    </source>
</evidence>
<dbReference type="Pfam" id="PF09994">
    <property type="entry name" value="T6SS_Tle1-like_cat"/>
    <property type="match status" value="2"/>
</dbReference>
<feature type="domain" description="T6SS Phospholipase effector Tle1-like catalytic" evidence="2">
    <location>
        <begin position="3"/>
        <end position="211"/>
    </location>
</feature>
<comment type="caution">
    <text evidence="3">The sequence shown here is derived from an EMBL/GenBank/DDBJ whole genome shotgun (WGS) entry which is preliminary data.</text>
</comment>
<reference evidence="3 4" key="1">
    <citation type="submission" date="2020-08" db="EMBL/GenBank/DDBJ databases">
        <title>Putative novel bacterial strains isolated from necrotic wheat leaf tissues caused by Xanthomonas translucens.</title>
        <authorList>
            <person name="Tambong J.T."/>
        </authorList>
    </citation>
    <scope>NUCLEOTIDE SEQUENCE [LARGE SCALE GENOMIC DNA]</scope>
    <source>
        <strain evidence="4">DOAB 1063</strain>
    </source>
</reference>
<sequence>MSKNILIFADGTGQAGGVRPDQRLSNVYKLYRACRTGPDSVIDPDRQIAFYDAGLGTDDDAAGAPTRLVRSLRKTLASVTGRGITRNITDCYEHVLNNYEPGDRVFLFGFSRGAYTARCIANLLELCGVPTRGEGGGPLPRHKPETREIADKAVREVYEHGAGRLAADFDDERNELARRFRARYGSDGPDGSNVHPHFVGVFDTVASLGAHGLVRVLMGAGLLLGVVLASMAVALLAWLVFDASFWIATATMTIAALLAFGASSLRSTLHIIRDYPKKGDVHRHIAKWKMKNYDQRRPHGLRYARHALAIDETRADFPRVRWGFKGVVDASAEGEALRFVQMWFAGNHSDIGGSYPEEESRLSDIALRWMVDEATAIPDPLIVDPSRLNTFPSPAGMQHCEVDAMRDSIGAKLPRWLRTRWKPSWKEQIRIDVLGAPVHHSVQERFALPGVLKCGSVAPYRPESLRSDPRFAHFYVEQAQ</sequence>
<evidence type="ECO:0000313" key="4">
    <source>
        <dbReference type="Proteomes" id="UP000597613"/>
    </source>
</evidence>
<dbReference type="PANTHER" id="PTHR33840">
    <property type="match status" value="1"/>
</dbReference>
<name>A0ABR7AL41_9SPHN</name>
<protein>
    <submittedName>
        <fullName evidence="3">DUF2235 domain-containing protein</fullName>
    </submittedName>
</protein>
<dbReference type="EMBL" id="JACONT010000008">
    <property type="protein sequence ID" value="MBC3941178.1"/>
    <property type="molecule type" value="Genomic_DNA"/>
</dbReference>
<keyword evidence="1" id="KW-1133">Transmembrane helix</keyword>
<keyword evidence="1" id="KW-0472">Membrane</keyword>
<feature type="transmembrane region" description="Helical" evidence="1">
    <location>
        <begin position="245"/>
        <end position="265"/>
    </location>
</feature>
<keyword evidence="1" id="KW-0812">Transmembrane</keyword>
<keyword evidence="4" id="KW-1185">Reference proteome</keyword>
<accession>A0ABR7AL41</accession>
<dbReference type="RefSeq" id="WP_187502954.1">
    <property type="nucleotide sequence ID" value="NZ_CP162536.1"/>
</dbReference>
<feature type="transmembrane region" description="Helical" evidence="1">
    <location>
        <begin position="216"/>
        <end position="239"/>
    </location>
</feature>